<comment type="caution">
    <text evidence="1">The sequence shown here is derived from an EMBL/GenBank/DDBJ whole genome shotgun (WGS) entry which is preliminary data.</text>
</comment>
<dbReference type="AlphaFoldDB" id="A0A0F9KYP5"/>
<protein>
    <submittedName>
        <fullName evidence="1">Uncharacterized protein</fullName>
    </submittedName>
</protein>
<gene>
    <name evidence="1" type="ORF">LCGC14_1275040</name>
</gene>
<evidence type="ECO:0000313" key="1">
    <source>
        <dbReference type="EMBL" id="KKM86833.1"/>
    </source>
</evidence>
<accession>A0A0F9KYP5</accession>
<dbReference type="EMBL" id="LAZR01007193">
    <property type="protein sequence ID" value="KKM86833.1"/>
    <property type="molecule type" value="Genomic_DNA"/>
</dbReference>
<sequence length="67" mass="7862">MARKKKSEELVFRIEVGLTEEYMLKLFRIHDHYKCSAILANIVQNRLEKGIDIGKEVDGDEKSFYKS</sequence>
<proteinExistence type="predicted"/>
<name>A0A0F9KYP5_9ZZZZ</name>
<organism evidence="1">
    <name type="scientific">marine sediment metagenome</name>
    <dbReference type="NCBI Taxonomy" id="412755"/>
    <lineage>
        <taxon>unclassified sequences</taxon>
        <taxon>metagenomes</taxon>
        <taxon>ecological metagenomes</taxon>
    </lineage>
</organism>
<reference evidence="1" key="1">
    <citation type="journal article" date="2015" name="Nature">
        <title>Complex archaea that bridge the gap between prokaryotes and eukaryotes.</title>
        <authorList>
            <person name="Spang A."/>
            <person name="Saw J.H."/>
            <person name="Jorgensen S.L."/>
            <person name="Zaremba-Niedzwiedzka K."/>
            <person name="Martijn J."/>
            <person name="Lind A.E."/>
            <person name="van Eijk R."/>
            <person name="Schleper C."/>
            <person name="Guy L."/>
            <person name="Ettema T.J."/>
        </authorList>
    </citation>
    <scope>NUCLEOTIDE SEQUENCE</scope>
</reference>